<evidence type="ECO:0000313" key="2">
    <source>
        <dbReference type="Proteomes" id="UP000724874"/>
    </source>
</evidence>
<proteinExistence type="predicted"/>
<dbReference type="AlphaFoldDB" id="A0A9P5NL60"/>
<protein>
    <submittedName>
        <fullName evidence="1">Uncharacterized protein</fullName>
    </submittedName>
</protein>
<gene>
    <name evidence="1" type="ORF">CPB84DRAFT_1401422</name>
</gene>
<organism evidence="1 2">
    <name type="scientific">Gymnopilus junonius</name>
    <name type="common">Spectacular rustgill mushroom</name>
    <name type="synonym">Gymnopilus spectabilis subsp. junonius</name>
    <dbReference type="NCBI Taxonomy" id="109634"/>
    <lineage>
        <taxon>Eukaryota</taxon>
        <taxon>Fungi</taxon>
        <taxon>Dikarya</taxon>
        <taxon>Basidiomycota</taxon>
        <taxon>Agaricomycotina</taxon>
        <taxon>Agaricomycetes</taxon>
        <taxon>Agaricomycetidae</taxon>
        <taxon>Agaricales</taxon>
        <taxon>Agaricineae</taxon>
        <taxon>Hymenogastraceae</taxon>
        <taxon>Gymnopilus</taxon>
    </lineage>
</organism>
<sequence length="223" mass="25955">MTDQPGKDPERPGVQKDYSTLSGIYKEMSLLPGTIIISVNYSLRQQVVVPLPRSYQAAIKIALHQLSEYIDSVLPGQELRNAYFRYRPSKPAYEISEPPWAELPPEYWNIVRDGDMLMLVFRPVSEISRRKKTVKYVELLQDPSNGVRRGSVIIFPRPKSYDVSRLVVQSLFYEDRQMSNISLFMKKESFEQWEEVNPNMRDKDWNAMMERSSGEVEIGVWGR</sequence>
<comment type="caution">
    <text evidence="1">The sequence shown here is derived from an EMBL/GenBank/DDBJ whole genome shotgun (WGS) entry which is preliminary data.</text>
</comment>
<keyword evidence="2" id="KW-1185">Reference proteome</keyword>
<name>A0A9P5NL60_GYMJU</name>
<evidence type="ECO:0000313" key="1">
    <source>
        <dbReference type="EMBL" id="KAF8890265.1"/>
    </source>
</evidence>
<reference evidence="1" key="1">
    <citation type="submission" date="2020-11" db="EMBL/GenBank/DDBJ databases">
        <authorList>
            <consortium name="DOE Joint Genome Institute"/>
            <person name="Ahrendt S."/>
            <person name="Riley R."/>
            <person name="Andreopoulos W."/>
            <person name="LaButti K."/>
            <person name="Pangilinan J."/>
            <person name="Ruiz-duenas F.J."/>
            <person name="Barrasa J.M."/>
            <person name="Sanchez-Garcia M."/>
            <person name="Camarero S."/>
            <person name="Miyauchi S."/>
            <person name="Serrano A."/>
            <person name="Linde D."/>
            <person name="Babiker R."/>
            <person name="Drula E."/>
            <person name="Ayuso-Fernandez I."/>
            <person name="Pacheco R."/>
            <person name="Padilla G."/>
            <person name="Ferreira P."/>
            <person name="Barriuso J."/>
            <person name="Kellner H."/>
            <person name="Castanera R."/>
            <person name="Alfaro M."/>
            <person name="Ramirez L."/>
            <person name="Pisabarro A.G."/>
            <person name="Kuo A."/>
            <person name="Tritt A."/>
            <person name="Lipzen A."/>
            <person name="He G."/>
            <person name="Yan M."/>
            <person name="Ng V."/>
            <person name="Cullen D."/>
            <person name="Martin F."/>
            <person name="Rosso M.-N."/>
            <person name="Henrissat B."/>
            <person name="Hibbett D."/>
            <person name="Martinez A.T."/>
            <person name="Grigoriev I.V."/>
        </authorList>
    </citation>
    <scope>NUCLEOTIDE SEQUENCE</scope>
    <source>
        <strain evidence="1">AH 44721</strain>
    </source>
</reference>
<dbReference type="Proteomes" id="UP000724874">
    <property type="component" value="Unassembled WGS sequence"/>
</dbReference>
<dbReference type="EMBL" id="JADNYJ010000076">
    <property type="protein sequence ID" value="KAF8890265.1"/>
    <property type="molecule type" value="Genomic_DNA"/>
</dbReference>
<accession>A0A9P5NL60</accession>
<dbReference type="OrthoDB" id="3063824at2759"/>